<dbReference type="CDD" id="cd13659">
    <property type="entry name" value="PBP2_PotF"/>
    <property type="match status" value="1"/>
</dbReference>
<dbReference type="GO" id="GO:0042597">
    <property type="term" value="C:periplasmic space"/>
    <property type="evidence" value="ECO:0007669"/>
    <property type="project" value="UniProtKB-SubCell"/>
</dbReference>
<gene>
    <name evidence="5" type="ORF">MNBD_ALPHA12-1300</name>
</gene>
<protein>
    <submittedName>
        <fullName evidence="5">Putrescine ABC transporter putrescine-binding protein PotF (TC 3.A.1.11.2)</fullName>
    </submittedName>
</protein>
<keyword evidence="2" id="KW-0813">Transport</keyword>
<dbReference type="PANTHER" id="PTHR30222:SF12">
    <property type="entry name" value="NORSPERMIDINE SENSOR"/>
    <property type="match status" value="1"/>
</dbReference>
<keyword evidence="3" id="KW-0732">Signal</keyword>
<dbReference type="GO" id="GO:0015846">
    <property type="term" value="P:polyamine transport"/>
    <property type="evidence" value="ECO:0007669"/>
    <property type="project" value="InterPro"/>
</dbReference>
<keyword evidence="4" id="KW-0574">Periplasm</keyword>
<dbReference type="InterPro" id="IPR006059">
    <property type="entry name" value="SBP"/>
</dbReference>
<evidence type="ECO:0000256" key="4">
    <source>
        <dbReference type="ARBA" id="ARBA00022764"/>
    </source>
</evidence>
<dbReference type="Gene3D" id="3.40.190.10">
    <property type="entry name" value="Periplasmic binding protein-like II"/>
    <property type="match status" value="2"/>
</dbReference>
<dbReference type="PIRSF" id="PIRSF019574">
    <property type="entry name" value="Periplasmic_polyamine_BP"/>
    <property type="match status" value="1"/>
</dbReference>
<dbReference type="GO" id="GO:0019808">
    <property type="term" value="F:polyamine binding"/>
    <property type="evidence" value="ECO:0007669"/>
    <property type="project" value="InterPro"/>
</dbReference>
<organism evidence="5">
    <name type="scientific">hydrothermal vent metagenome</name>
    <dbReference type="NCBI Taxonomy" id="652676"/>
    <lineage>
        <taxon>unclassified sequences</taxon>
        <taxon>metagenomes</taxon>
        <taxon>ecological metagenomes</taxon>
    </lineage>
</organism>
<comment type="subcellular location">
    <subcellularLocation>
        <location evidence="1">Periplasm</location>
    </subcellularLocation>
</comment>
<dbReference type="PRINTS" id="PR00909">
    <property type="entry name" value="SPERMDNBNDNG"/>
</dbReference>
<dbReference type="Pfam" id="PF13416">
    <property type="entry name" value="SBP_bac_8"/>
    <property type="match status" value="1"/>
</dbReference>
<dbReference type="EMBL" id="UOEO01000151">
    <property type="protein sequence ID" value="VAW20923.1"/>
    <property type="molecule type" value="Genomic_DNA"/>
</dbReference>
<evidence type="ECO:0000256" key="2">
    <source>
        <dbReference type="ARBA" id="ARBA00022448"/>
    </source>
</evidence>
<name>A0A3B0TXJ9_9ZZZZ</name>
<dbReference type="SUPFAM" id="SSF53850">
    <property type="entry name" value="Periplasmic binding protein-like II"/>
    <property type="match status" value="1"/>
</dbReference>
<evidence type="ECO:0000313" key="5">
    <source>
        <dbReference type="EMBL" id="VAW20923.1"/>
    </source>
</evidence>
<evidence type="ECO:0000256" key="3">
    <source>
        <dbReference type="ARBA" id="ARBA00022729"/>
    </source>
</evidence>
<evidence type="ECO:0000256" key="1">
    <source>
        <dbReference type="ARBA" id="ARBA00004418"/>
    </source>
</evidence>
<dbReference type="PANTHER" id="PTHR30222">
    <property type="entry name" value="SPERMIDINE/PUTRESCINE-BINDING PERIPLASMIC PROTEIN"/>
    <property type="match status" value="1"/>
</dbReference>
<dbReference type="AlphaFoldDB" id="A0A3B0TXJ9"/>
<sequence>MNKAILAIAVALLGTTSAIAQSKVVNIYNWSDYIAEDTIAKFEAATGIKVVYDVYDSNEVLEAKMLTGNSGYDVVVPTSDFLQRQIAAGAYQKLDKSKLPNLVNMDPELMKGAAAYDPGNQYATIYMWGTTGIGYNVKAIEERLGKDYKVNSWDLVFNPEIVAKLADCGVSFLDAPTEMIPAAMNYLGLDPNSTVKADLEAGAALLESVRPSIRYFHSSQYINDLANGDTCVAVGWSGDVFQARARAEEAGNGVEVGYIIPKEGALQWFDMMAIPVDAPHPDAALKFINFIMDPQITADITNYVWYANANKASMPLVDPEITSDPGIFPSEEAKKNLWASTVYNARTDRIITRLWTKVKTGI</sequence>
<reference evidence="5" key="1">
    <citation type="submission" date="2018-06" db="EMBL/GenBank/DDBJ databases">
        <authorList>
            <person name="Zhirakovskaya E."/>
        </authorList>
    </citation>
    <scope>NUCLEOTIDE SEQUENCE</scope>
</reference>
<accession>A0A3B0TXJ9</accession>
<dbReference type="InterPro" id="IPR001188">
    <property type="entry name" value="Sperm_putr-bd"/>
</dbReference>
<proteinExistence type="predicted"/>